<sequence length="232" mass="26080">MNKDLCVILLLLANFAVLSAALPWTVLKFIPQQEQDDTVENLRKPLAKKIRTPWRNPQTSKQYLKNLSLMKFEWSDCGNSSSKIVFKDISVTPDPIVLPGTILVSVNIVIHETITHGLLADMTLKWRPGKSSFLIPCIDGFGSCDKIDVCTRLDEIKNCPKVLDTCHCPFKQGKLFLPPTKFDVPQVHLPKGDYTLKMVLHHKQAFVGCLKLAASFQNIESRRITEPPTTAL</sequence>
<dbReference type="PANTHER" id="PTHR17357:SF0">
    <property type="entry name" value="GANGLIOSIDE GM2 ACTIVATOR"/>
    <property type="match status" value="1"/>
</dbReference>
<dbReference type="GO" id="GO:0008047">
    <property type="term" value="F:enzyme activator activity"/>
    <property type="evidence" value="ECO:0007669"/>
    <property type="project" value="InterPro"/>
</dbReference>
<feature type="signal peptide" evidence="2">
    <location>
        <begin position="1"/>
        <end position="21"/>
    </location>
</feature>
<feature type="chain" id="PRO_5032907067" evidence="2">
    <location>
        <begin position="22"/>
        <end position="232"/>
    </location>
</feature>
<dbReference type="InterPro" id="IPR028996">
    <property type="entry name" value="GM2-AP"/>
</dbReference>
<dbReference type="SMART" id="SM00737">
    <property type="entry name" value="ML"/>
    <property type="match status" value="1"/>
</dbReference>
<evidence type="ECO:0000313" key="5">
    <source>
        <dbReference type="Proteomes" id="UP000597762"/>
    </source>
</evidence>
<dbReference type="AlphaFoldDB" id="A0A812C6F1"/>
<comment type="caution">
    <text evidence="4">The sequence shown here is derived from an EMBL/GenBank/DDBJ whole genome shotgun (WGS) entry which is preliminary data.</text>
</comment>
<evidence type="ECO:0000313" key="4">
    <source>
        <dbReference type="EMBL" id="CAE1257852.1"/>
    </source>
</evidence>
<keyword evidence="5" id="KW-1185">Reference proteome</keyword>
<accession>A0A812C6F1</accession>
<dbReference type="OrthoDB" id="6409159at2759"/>
<dbReference type="PANTHER" id="PTHR17357">
    <property type="entry name" value="GM2 GANGLIOSIDE ACTIVATOR PROTEIN"/>
    <property type="match status" value="1"/>
</dbReference>
<dbReference type="InterPro" id="IPR036846">
    <property type="entry name" value="GM2-AP_sf"/>
</dbReference>
<dbReference type="GO" id="GO:0005319">
    <property type="term" value="F:lipid transporter activity"/>
    <property type="evidence" value="ECO:0007669"/>
    <property type="project" value="TreeGrafter"/>
</dbReference>
<evidence type="ECO:0000256" key="2">
    <source>
        <dbReference type="SAM" id="SignalP"/>
    </source>
</evidence>
<dbReference type="GO" id="GO:0006689">
    <property type="term" value="P:ganglioside catabolic process"/>
    <property type="evidence" value="ECO:0007669"/>
    <property type="project" value="InterPro"/>
</dbReference>
<dbReference type="InterPro" id="IPR003172">
    <property type="entry name" value="ML_dom"/>
</dbReference>
<gene>
    <name evidence="4" type="ORF">SPHA_30959</name>
</gene>
<dbReference type="Pfam" id="PF02221">
    <property type="entry name" value="E1_DerP2_DerF2"/>
    <property type="match status" value="1"/>
</dbReference>
<reference evidence="4" key="1">
    <citation type="submission" date="2021-01" db="EMBL/GenBank/DDBJ databases">
        <authorList>
            <person name="Li R."/>
            <person name="Bekaert M."/>
        </authorList>
    </citation>
    <scope>NUCLEOTIDE SEQUENCE</scope>
    <source>
        <strain evidence="4">Farmed</strain>
    </source>
</reference>
<dbReference type="EMBL" id="CAHIKZ030001252">
    <property type="protein sequence ID" value="CAE1257852.1"/>
    <property type="molecule type" value="Genomic_DNA"/>
</dbReference>
<evidence type="ECO:0000256" key="1">
    <source>
        <dbReference type="ARBA" id="ARBA00022729"/>
    </source>
</evidence>
<feature type="domain" description="MD-2-related lipid-recognition" evidence="3">
    <location>
        <begin position="74"/>
        <end position="214"/>
    </location>
</feature>
<evidence type="ECO:0000259" key="3">
    <source>
        <dbReference type="SMART" id="SM00737"/>
    </source>
</evidence>
<dbReference type="GO" id="GO:0009898">
    <property type="term" value="C:cytoplasmic side of plasma membrane"/>
    <property type="evidence" value="ECO:0007669"/>
    <property type="project" value="TreeGrafter"/>
</dbReference>
<dbReference type="SUPFAM" id="SSF63707">
    <property type="entry name" value="Ganglioside M2 (gm2) activator"/>
    <property type="match status" value="1"/>
</dbReference>
<protein>
    <submittedName>
        <fullName evidence="4">GM2A</fullName>
    </submittedName>
</protein>
<organism evidence="4 5">
    <name type="scientific">Acanthosepion pharaonis</name>
    <name type="common">Pharaoh cuttlefish</name>
    <name type="synonym">Sepia pharaonis</name>
    <dbReference type="NCBI Taxonomy" id="158019"/>
    <lineage>
        <taxon>Eukaryota</taxon>
        <taxon>Metazoa</taxon>
        <taxon>Spiralia</taxon>
        <taxon>Lophotrochozoa</taxon>
        <taxon>Mollusca</taxon>
        <taxon>Cephalopoda</taxon>
        <taxon>Coleoidea</taxon>
        <taxon>Decapodiformes</taxon>
        <taxon>Sepiida</taxon>
        <taxon>Sepiina</taxon>
        <taxon>Sepiidae</taxon>
        <taxon>Acanthosepion</taxon>
    </lineage>
</organism>
<dbReference type="Gene3D" id="2.70.220.10">
    <property type="entry name" value="Ganglioside GM2 activator"/>
    <property type="match status" value="1"/>
</dbReference>
<keyword evidence="1 2" id="KW-0732">Signal</keyword>
<dbReference type="Proteomes" id="UP000597762">
    <property type="component" value="Unassembled WGS sequence"/>
</dbReference>
<proteinExistence type="predicted"/>
<name>A0A812C6F1_ACAPH</name>